<accession>A0A370DDM3</accession>
<proteinExistence type="predicted"/>
<protein>
    <submittedName>
        <fullName evidence="3">Tungsten ABC transporter substrate-binding protein</fullName>
    </submittedName>
</protein>
<evidence type="ECO:0000313" key="4">
    <source>
        <dbReference type="Proteomes" id="UP000254266"/>
    </source>
</evidence>
<feature type="transmembrane region" description="Helical" evidence="1">
    <location>
        <begin position="7"/>
        <end position="26"/>
    </location>
</feature>
<dbReference type="Pfam" id="PF12849">
    <property type="entry name" value="PBP_like_2"/>
    <property type="match status" value="1"/>
</dbReference>
<sequence>MNHDKKIVIRLIKSLCVIVSLLYSAISISDELVLAVASSTKSSGLIGKLIPVYEKHSGNNIKLYSVASGKALKMGRRGEVDLVMVHAPEAELKFIKDGYGVDHTKLMKNEFLIVGPADDPARIDGMNDVQQAFKHIHERNSLFISRADDSGTHNKESGIWLMSNIEPYGDWYYEFGGNMKDTLLIADEKQGYVMVDSATWLKMRHRVSLQVYVKGDSMLDNIYSVIAINPERYRRPTSKHAKGFIDWIKSEDGLRIIRDLTIDNEKLYTLLQK</sequence>
<dbReference type="AlphaFoldDB" id="A0A370DDM3"/>
<evidence type="ECO:0000259" key="2">
    <source>
        <dbReference type="Pfam" id="PF12849"/>
    </source>
</evidence>
<dbReference type="InterPro" id="IPR024370">
    <property type="entry name" value="PBP_domain"/>
</dbReference>
<dbReference type="PANTHER" id="PTHR37945:SF1">
    <property type="entry name" value="EXTRACELLULAR TUNGSTATE BINDING PROTEIN"/>
    <property type="match status" value="1"/>
</dbReference>
<dbReference type="Proteomes" id="UP000254266">
    <property type="component" value="Unassembled WGS sequence"/>
</dbReference>
<dbReference type="EMBL" id="QFXC01000011">
    <property type="protein sequence ID" value="RDH82484.1"/>
    <property type="molecule type" value="Genomic_DNA"/>
</dbReference>
<comment type="caution">
    <text evidence="3">The sequence shown here is derived from an EMBL/GenBank/DDBJ whole genome shotgun (WGS) entry which is preliminary data.</text>
</comment>
<dbReference type="PANTHER" id="PTHR37945">
    <property type="entry name" value="EXTRACELLULAR TUNGSTATE BINDING PROTEIN"/>
    <property type="match status" value="1"/>
</dbReference>
<name>A0A370DDM3_9GAMM</name>
<gene>
    <name evidence="3" type="ORF">DIZ80_09355</name>
</gene>
<dbReference type="Gene3D" id="3.40.190.10">
    <property type="entry name" value="Periplasmic binding protein-like II"/>
    <property type="match status" value="2"/>
</dbReference>
<keyword evidence="1" id="KW-0472">Membrane</keyword>
<evidence type="ECO:0000256" key="1">
    <source>
        <dbReference type="SAM" id="Phobius"/>
    </source>
</evidence>
<keyword evidence="4" id="KW-1185">Reference proteome</keyword>
<dbReference type="InterPro" id="IPR052738">
    <property type="entry name" value="ABC-Tungstate_binding"/>
</dbReference>
<evidence type="ECO:0000313" key="3">
    <source>
        <dbReference type="EMBL" id="RDH82484.1"/>
    </source>
</evidence>
<reference evidence="3 4" key="1">
    <citation type="journal article" date="2018" name="ISME J.">
        <title>Endosymbiont genomes yield clues of tubeworm success.</title>
        <authorList>
            <person name="Li Y."/>
            <person name="Liles M.R."/>
            <person name="Halanych K.M."/>
        </authorList>
    </citation>
    <scope>NUCLEOTIDE SEQUENCE [LARGE SCALE GENOMIC DNA]</scope>
    <source>
        <strain evidence="3">A1464</strain>
    </source>
</reference>
<keyword evidence="1" id="KW-1133">Transmembrane helix</keyword>
<organism evidence="3 4">
    <name type="scientific">endosymbiont of Galathealinum brachiosum</name>
    <dbReference type="NCBI Taxonomy" id="2200906"/>
    <lineage>
        <taxon>Bacteria</taxon>
        <taxon>Pseudomonadati</taxon>
        <taxon>Pseudomonadota</taxon>
        <taxon>Gammaproteobacteria</taxon>
        <taxon>sulfur-oxidizing symbionts</taxon>
    </lineage>
</organism>
<dbReference type="SUPFAM" id="SSF53850">
    <property type="entry name" value="Periplasmic binding protein-like II"/>
    <property type="match status" value="1"/>
</dbReference>
<feature type="domain" description="PBP" evidence="2">
    <location>
        <begin position="33"/>
        <end position="251"/>
    </location>
</feature>
<keyword evidence="1" id="KW-0812">Transmembrane</keyword>